<dbReference type="WBParaSite" id="nRc.2.0.1.t13063-RA">
    <property type="protein sequence ID" value="nRc.2.0.1.t13063-RA"/>
    <property type="gene ID" value="nRc.2.0.1.g13063"/>
</dbReference>
<evidence type="ECO:0000313" key="1">
    <source>
        <dbReference type="Proteomes" id="UP000887565"/>
    </source>
</evidence>
<proteinExistence type="predicted"/>
<reference evidence="2" key="1">
    <citation type="submission" date="2022-11" db="UniProtKB">
        <authorList>
            <consortium name="WormBaseParasite"/>
        </authorList>
    </citation>
    <scope>IDENTIFICATION</scope>
</reference>
<accession>A0A915IGR3</accession>
<keyword evidence="1" id="KW-1185">Reference proteome</keyword>
<organism evidence="1 2">
    <name type="scientific">Romanomermis culicivorax</name>
    <name type="common">Nematode worm</name>
    <dbReference type="NCBI Taxonomy" id="13658"/>
    <lineage>
        <taxon>Eukaryota</taxon>
        <taxon>Metazoa</taxon>
        <taxon>Ecdysozoa</taxon>
        <taxon>Nematoda</taxon>
        <taxon>Enoplea</taxon>
        <taxon>Dorylaimia</taxon>
        <taxon>Mermithida</taxon>
        <taxon>Mermithoidea</taxon>
        <taxon>Mermithidae</taxon>
        <taxon>Romanomermis</taxon>
    </lineage>
</organism>
<name>A0A915IGR3_ROMCU</name>
<dbReference type="AlphaFoldDB" id="A0A915IGR3"/>
<protein>
    <submittedName>
        <fullName evidence="2">Uncharacterized protein</fullName>
    </submittedName>
</protein>
<evidence type="ECO:0000313" key="2">
    <source>
        <dbReference type="WBParaSite" id="nRc.2.0.1.t13063-RA"/>
    </source>
</evidence>
<sequence>MVNAAISSKVSSEHKFPSVTWLSSGNPSSSAQLQYTLCCMMFTPFFILSLENLTIGGFRLLNGAEGHKKQAEHGHRTADEVERFDYFPELSALI</sequence>
<dbReference type="Proteomes" id="UP000887565">
    <property type="component" value="Unplaced"/>
</dbReference>